<dbReference type="Proteomes" id="UP000192872">
    <property type="component" value="Unassembled WGS sequence"/>
</dbReference>
<evidence type="ECO:0000256" key="2">
    <source>
        <dbReference type="ARBA" id="ARBA00023125"/>
    </source>
</evidence>
<dbReference type="InterPro" id="IPR023187">
    <property type="entry name" value="Tscrpt_reg_MarR-type_CS"/>
</dbReference>
<feature type="region of interest" description="Disordered" evidence="4">
    <location>
        <begin position="1"/>
        <end position="21"/>
    </location>
</feature>
<dbReference type="SMART" id="SM00347">
    <property type="entry name" value="HTH_MARR"/>
    <property type="match status" value="1"/>
</dbReference>
<keyword evidence="1" id="KW-0805">Transcription regulation</keyword>
<name>A0A1W9I4Q4_9HYPH</name>
<dbReference type="InterPro" id="IPR036388">
    <property type="entry name" value="WH-like_DNA-bd_sf"/>
</dbReference>
<dbReference type="PROSITE" id="PS50995">
    <property type="entry name" value="HTH_MARR_2"/>
    <property type="match status" value="1"/>
</dbReference>
<accession>A0A1W9I4Q4</accession>
<dbReference type="RefSeq" id="WP_376801478.1">
    <property type="nucleotide sequence ID" value="NZ_DBNB01000012.1"/>
</dbReference>
<evidence type="ECO:0000313" key="7">
    <source>
        <dbReference type="Proteomes" id="UP000192872"/>
    </source>
</evidence>
<dbReference type="PANTHER" id="PTHR33164">
    <property type="entry name" value="TRANSCRIPTIONAL REGULATOR, MARR FAMILY"/>
    <property type="match status" value="1"/>
</dbReference>
<organism evidence="6 7">
    <name type="scientific">Candidatus Raskinella chloraquaticus</name>
    <dbReference type="NCBI Taxonomy" id="1951219"/>
    <lineage>
        <taxon>Bacteria</taxon>
        <taxon>Pseudomonadati</taxon>
        <taxon>Pseudomonadota</taxon>
        <taxon>Alphaproteobacteria</taxon>
        <taxon>Hyphomicrobiales</taxon>
        <taxon>Phreatobacteraceae</taxon>
        <taxon>Candidatus Raskinella</taxon>
    </lineage>
</organism>
<evidence type="ECO:0000256" key="1">
    <source>
        <dbReference type="ARBA" id="ARBA00023015"/>
    </source>
</evidence>
<evidence type="ECO:0000256" key="3">
    <source>
        <dbReference type="ARBA" id="ARBA00023163"/>
    </source>
</evidence>
<dbReference type="GO" id="GO:0006950">
    <property type="term" value="P:response to stress"/>
    <property type="evidence" value="ECO:0007669"/>
    <property type="project" value="TreeGrafter"/>
</dbReference>
<gene>
    <name evidence="6" type="ORF">A4S15_03690</name>
</gene>
<feature type="domain" description="HTH marR-type" evidence="5">
    <location>
        <begin position="25"/>
        <end position="160"/>
    </location>
</feature>
<dbReference type="PRINTS" id="PR00598">
    <property type="entry name" value="HTHMARR"/>
</dbReference>
<dbReference type="InterPro" id="IPR000835">
    <property type="entry name" value="HTH_MarR-typ"/>
</dbReference>
<evidence type="ECO:0000256" key="4">
    <source>
        <dbReference type="SAM" id="MobiDB-lite"/>
    </source>
</evidence>
<evidence type="ECO:0000259" key="5">
    <source>
        <dbReference type="PROSITE" id="PS50995"/>
    </source>
</evidence>
<dbReference type="EMBL" id="LWDL01000001">
    <property type="protein sequence ID" value="OQW54708.1"/>
    <property type="molecule type" value="Genomic_DNA"/>
</dbReference>
<dbReference type="AlphaFoldDB" id="A0A1W9I4Q4"/>
<dbReference type="Pfam" id="PF12802">
    <property type="entry name" value="MarR_2"/>
    <property type="match status" value="1"/>
</dbReference>
<dbReference type="PANTHER" id="PTHR33164:SF44">
    <property type="entry name" value="TRANSCRIPTIONAL REGULATORY PROTEIN"/>
    <property type="match status" value="1"/>
</dbReference>
<feature type="compositionally biased region" description="Polar residues" evidence="4">
    <location>
        <begin position="1"/>
        <end position="14"/>
    </location>
</feature>
<evidence type="ECO:0000313" key="6">
    <source>
        <dbReference type="EMBL" id="OQW54708.1"/>
    </source>
</evidence>
<reference evidence="6 7" key="1">
    <citation type="journal article" date="2017" name="Water Res.">
        <title>Comammox in drinking water systems.</title>
        <authorList>
            <person name="Wang Y."/>
            <person name="Ma L."/>
            <person name="Mao Y."/>
            <person name="Jiang X."/>
            <person name="Xia Y."/>
            <person name="Yu K."/>
            <person name="Li B."/>
            <person name="Zhang T."/>
        </authorList>
    </citation>
    <scope>NUCLEOTIDE SEQUENCE [LARGE SCALE GENOMIC DNA]</scope>
    <source>
        <strain evidence="6">SG_bin8</strain>
    </source>
</reference>
<dbReference type="SUPFAM" id="SSF46785">
    <property type="entry name" value="Winged helix' DNA-binding domain"/>
    <property type="match status" value="1"/>
</dbReference>
<dbReference type="STRING" id="1827387.A4S15_03690"/>
<sequence length="188" mass="21245">MKYVNNTDINSTQPHLPVPDTDDRQRDMLRLIELVFFAYRDFVAAPDVILERLKFGRAHHRVLHFVNRNPGLPVADLLKVLRITKQSLARVLKDLVKAGFIEQIPGLKDRRQRLLHTTRKGRELAVKLADLQADHLGRALEAAGTHHRPAIEAFLLSMVDANESAMVKRFIGEPSSPQPGGTMSVHVR</sequence>
<keyword evidence="2" id="KW-0238">DNA-binding</keyword>
<proteinExistence type="predicted"/>
<dbReference type="InterPro" id="IPR039422">
    <property type="entry name" value="MarR/SlyA-like"/>
</dbReference>
<keyword evidence="3" id="KW-0804">Transcription</keyword>
<dbReference type="Gene3D" id="1.10.10.10">
    <property type="entry name" value="Winged helix-like DNA-binding domain superfamily/Winged helix DNA-binding domain"/>
    <property type="match status" value="1"/>
</dbReference>
<dbReference type="GO" id="GO:0003677">
    <property type="term" value="F:DNA binding"/>
    <property type="evidence" value="ECO:0007669"/>
    <property type="project" value="UniProtKB-KW"/>
</dbReference>
<dbReference type="InterPro" id="IPR036390">
    <property type="entry name" value="WH_DNA-bd_sf"/>
</dbReference>
<protein>
    <recommendedName>
        <fullName evidence="5">HTH marR-type domain-containing protein</fullName>
    </recommendedName>
</protein>
<dbReference type="GO" id="GO:0003700">
    <property type="term" value="F:DNA-binding transcription factor activity"/>
    <property type="evidence" value="ECO:0007669"/>
    <property type="project" value="InterPro"/>
</dbReference>
<dbReference type="PROSITE" id="PS01117">
    <property type="entry name" value="HTH_MARR_1"/>
    <property type="match status" value="1"/>
</dbReference>
<comment type="caution">
    <text evidence="6">The sequence shown here is derived from an EMBL/GenBank/DDBJ whole genome shotgun (WGS) entry which is preliminary data.</text>
</comment>